<sequence length="258" mass="29336">LGPTAAPEGLQAEKTKNVAAASAAVDLNIHKGKSKILRYKTTCNNRITLEGEDLEDVKTLTYLDSIIDEHGRSDADRQSTSSIYTTKEYLELQRTVDQHQDQNFQYKCQDSSTVCSGNLEKYESYHLEDTVSAIKCRVCLPCEDKYKKLFQITKDEILDNCGVCIVSQVEITPHYNKIKKTAYSTFQGYQMEGRGCLLKCPPRDVINELTPGLVNKYNCCYYDLCNRTNKLFVQYKLIILISCLLNSLFIIVNRFSVC</sequence>
<dbReference type="AlphaFoldDB" id="A0A183K7E4"/>
<feature type="transmembrane region" description="Helical" evidence="1">
    <location>
        <begin position="232"/>
        <end position="252"/>
    </location>
</feature>
<reference evidence="2" key="1">
    <citation type="submission" date="2016-06" db="UniProtKB">
        <authorList>
            <consortium name="WormBaseParasite"/>
        </authorList>
    </citation>
    <scope>IDENTIFICATION</scope>
</reference>
<keyword evidence="1" id="KW-0812">Transmembrane</keyword>
<evidence type="ECO:0000256" key="1">
    <source>
        <dbReference type="SAM" id="Phobius"/>
    </source>
</evidence>
<evidence type="ECO:0000313" key="2">
    <source>
        <dbReference type="WBParaSite" id="SCUD_0001092101-mRNA-1"/>
    </source>
</evidence>
<name>A0A183K7E4_9TREM</name>
<keyword evidence="1" id="KW-1133">Transmembrane helix</keyword>
<organism evidence="2">
    <name type="scientific">Schistosoma curassoni</name>
    <dbReference type="NCBI Taxonomy" id="6186"/>
    <lineage>
        <taxon>Eukaryota</taxon>
        <taxon>Metazoa</taxon>
        <taxon>Spiralia</taxon>
        <taxon>Lophotrochozoa</taxon>
        <taxon>Platyhelminthes</taxon>
        <taxon>Trematoda</taxon>
        <taxon>Digenea</taxon>
        <taxon>Strigeidida</taxon>
        <taxon>Schistosomatoidea</taxon>
        <taxon>Schistosomatidae</taxon>
        <taxon>Schistosoma</taxon>
    </lineage>
</organism>
<keyword evidence="1" id="KW-0472">Membrane</keyword>
<accession>A0A183K7E4</accession>
<protein>
    <submittedName>
        <fullName evidence="2">UPAR/Ly6 domain-containing protein</fullName>
    </submittedName>
</protein>
<proteinExistence type="predicted"/>
<dbReference type="WBParaSite" id="SCUD_0001092101-mRNA-1">
    <property type="protein sequence ID" value="SCUD_0001092101-mRNA-1"/>
    <property type="gene ID" value="SCUD_0001092101"/>
</dbReference>